<comment type="caution">
    <text evidence="4">The sequence shown here is derived from an EMBL/GenBank/DDBJ whole genome shotgun (WGS) entry which is preliminary data.</text>
</comment>
<dbReference type="PANTHER" id="PTHR14778">
    <property type="entry name" value="KINETOCHORE-ASSOCIATED PROTEIN DSN1 HOMOLOG"/>
    <property type="match status" value="1"/>
</dbReference>
<dbReference type="EMBL" id="LYUB02000006">
    <property type="protein sequence ID" value="OVF09099.1"/>
    <property type="molecule type" value="Genomic_DNA"/>
</dbReference>
<feature type="compositionally biased region" description="Polar residues" evidence="3">
    <location>
        <begin position="19"/>
        <end position="37"/>
    </location>
</feature>
<dbReference type="PANTHER" id="PTHR14778:SF2">
    <property type="entry name" value="KINETOCHORE-ASSOCIATED PROTEIN DSN1 HOMOLOG"/>
    <property type="match status" value="1"/>
</dbReference>
<dbReference type="GO" id="GO:0006355">
    <property type="term" value="P:regulation of DNA-templated transcription"/>
    <property type="evidence" value="ECO:0007669"/>
    <property type="project" value="InterPro"/>
</dbReference>
<dbReference type="GO" id="GO:0007059">
    <property type="term" value="P:chromosome segregation"/>
    <property type="evidence" value="ECO:0007669"/>
    <property type="project" value="InterPro"/>
</dbReference>
<accession>A0AA91Q0E2</accession>
<dbReference type="GO" id="GO:0051301">
    <property type="term" value="P:cell division"/>
    <property type="evidence" value="ECO:0007669"/>
    <property type="project" value="InterPro"/>
</dbReference>
<dbReference type="Proteomes" id="UP000195602">
    <property type="component" value="Unassembled WGS sequence"/>
</dbReference>
<feature type="compositionally biased region" description="Basic residues" evidence="3">
    <location>
        <begin position="181"/>
        <end position="192"/>
    </location>
</feature>
<dbReference type="GO" id="GO:0005634">
    <property type="term" value="C:nucleus"/>
    <property type="evidence" value="ECO:0007669"/>
    <property type="project" value="UniProtKB-SubCell"/>
</dbReference>
<feature type="compositionally biased region" description="Polar residues" evidence="3">
    <location>
        <begin position="61"/>
        <end position="76"/>
    </location>
</feature>
<evidence type="ECO:0000256" key="1">
    <source>
        <dbReference type="ARBA" id="ARBA00004123"/>
    </source>
</evidence>
<evidence type="ECO:0000256" key="3">
    <source>
        <dbReference type="SAM" id="MobiDB-lite"/>
    </source>
</evidence>
<dbReference type="PROSITE" id="PS00354">
    <property type="entry name" value="HMGI_Y"/>
    <property type="match status" value="1"/>
</dbReference>
<feature type="compositionally biased region" description="Basic residues" evidence="3">
    <location>
        <begin position="49"/>
        <end position="60"/>
    </location>
</feature>
<comment type="subcellular location">
    <subcellularLocation>
        <location evidence="1">Nucleus</location>
    </subcellularLocation>
</comment>
<evidence type="ECO:0000313" key="4">
    <source>
        <dbReference type="EMBL" id="OVF09099.1"/>
    </source>
</evidence>
<name>A0AA91Q0E2_CLALS</name>
<gene>
    <name evidence="4" type="ORF">A9F13_06g02431</name>
</gene>
<evidence type="ECO:0000313" key="5">
    <source>
        <dbReference type="Proteomes" id="UP000195602"/>
    </source>
</evidence>
<evidence type="ECO:0000256" key="2">
    <source>
        <dbReference type="ARBA" id="ARBA00023242"/>
    </source>
</evidence>
<reference evidence="4 5" key="1">
    <citation type="submission" date="2017-04" db="EMBL/GenBank/DDBJ databases">
        <title>Draft genome of the yeast Clavispora lusitaniae type strain CBS 6936.</title>
        <authorList>
            <person name="Durrens P."/>
            <person name="Klopp C."/>
            <person name="Biteau N."/>
            <person name="Fitton-Ouhabi V."/>
            <person name="Dementhon K."/>
            <person name="Accoceberry I."/>
            <person name="Sherman D.J."/>
            <person name="Noel T."/>
        </authorList>
    </citation>
    <scope>NUCLEOTIDE SEQUENCE [LARGE SCALE GENOMIC DNA]</scope>
    <source>
        <strain evidence="4 5">CBS 6936</strain>
    </source>
</reference>
<dbReference type="AlphaFoldDB" id="A0AA91Q0E2"/>
<protein>
    <recommendedName>
        <fullName evidence="6">Kinetochore protein</fullName>
    </recommendedName>
</protein>
<keyword evidence="2" id="KW-0539">Nucleus</keyword>
<dbReference type="GO" id="GO:0000444">
    <property type="term" value="C:MIS12/MIND type complex"/>
    <property type="evidence" value="ECO:0007669"/>
    <property type="project" value="InterPro"/>
</dbReference>
<sequence length="462" mass="51856">MPSRKKFEASESDSDSAETNPVRSSQTILGTHNSLKQLLSAPAAATPKKVPKKRGRKPKRQQNVPDSPMNTASTPLSRLEQATALLDSPNSAKRSSIKFDDIDEQPAPKKRGRGRPRKNPLPVDTPQILPRRKVPKAPRQIKRAPSRVTASVFADDSDSFVEQVSHHTLDLADGPSDGPAKRRTSYNNRGKRVSSVGNGYEGKPHSEVPESEYYKMLDSDMPEPSRMRQLLVWCFRKKLESDNDGEGGSDGVSDTARGISKIIKQELLDDLVDGAISTSWYSRGQQSDTEVSGKRIIRPNPLNESNKESMEIFTRKLRQLEGEQDTWRHAFERSVEPLKNLVVRSDGEDRETLAEYLDKPGTREMVTEVLRNQLIQRLENNRAAAQASVKDELQPAVDGLYHLSHRMKSGVELVGRVERERLSSQVAHMVRRYMDRARGRGVTPLSSRDLLRGISRMDAPER</sequence>
<organism evidence="4 5">
    <name type="scientific">Clavispora lusitaniae</name>
    <name type="common">Candida lusitaniae</name>
    <dbReference type="NCBI Taxonomy" id="36911"/>
    <lineage>
        <taxon>Eukaryota</taxon>
        <taxon>Fungi</taxon>
        <taxon>Dikarya</taxon>
        <taxon>Ascomycota</taxon>
        <taxon>Saccharomycotina</taxon>
        <taxon>Pichiomycetes</taxon>
        <taxon>Metschnikowiaceae</taxon>
        <taxon>Clavispora</taxon>
    </lineage>
</organism>
<feature type="compositionally biased region" description="Basic residues" evidence="3">
    <location>
        <begin position="130"/>
        <end position="145"/>
    </location>
</feature>
<feature type="region of interest" description="Disordered" evidence="3">
    <location>
        <begin position="1"/>
        <end position="150"/>
    </location>
</feature>
<feature type="region of interest" description="Disordered" evidence="3">
    <location>
        <begin position="165"/>
        <end position="207"/>
    </location>
</feature>
<dbReference type="Pfam" id="PF08202">
    <property type="entry name" value="MIS13"/>
    <property type="match status" value="1"/>
</dbReference>
<evidence type="ECO:0008006" key="6">
    <source>
        <dbReference type="Google" id="ProtNLM"/>
    </source>
</evidence>
<dbReference type="KEGG" id="clus:A9F13_06g02431"/>
<proteinExistence type="predicted"/>
<feature type="compositionally biased region" description="Basic residues" evidence="3">
    <location>
        <begin position="108"/>
        <end position="118"/>
    </location>
</feature>
<dbReference type="InterPro" id="IPR013218">
    <property type="entry name" value="Dsn1/Mis13"/>
</dbReference>
<dbReference type="InterPro" id="IPR000637">
    <property type="entry name" value="HMGI/Y_DNA-bd_CS"/>
</dbReference>